<evidence type="ECO:0000313" key="6">
    <source>
        <dbReference type="EMBL" id="OBJ89620.1"/>
    </source>
</evidence>
<comment type="caution">
    <text evidence="6">The sequence shown here is derived from an EMBL/GenBank/DDBJ whole genome shotgun (WGS) entry which is preliminary data.</text>
</comment>
<protein>
    <recommendedName>
        <fullName evidence="8">PPE family protein</fullName>
    </recommendedName>
</protein>
<name>A0A1A3D126_MYCAS</name>
<dbReference type="InterPro" id="IPR000030">
    <property type="entry name" value="PPE_dom"/>
</dbReference>
<dbReference type="Pfam" id="PF18878">
    <property type="entry name" value="PPE-PPW"/>
    <property type="match status" value="1"/>
</dbReference>
<dbReference type="InterPro" id="IPR038332">
    <property type="entry name" value="PPE_sf"/>
</dbReference>
<reference evidence="6 7" key="1">
    <citation type="submission" date="2016-06" db="EMBL/GenBank/DDBJ databases">
        <authorList>
            <person name="Kjaerup R.B."/>
            <person name="Dalgaard T.S."/>
            <person name="Juul-Madsen H.R."/>
        </authorList>
    </citation>
    <scope>NUCLEOTIDE SEQUENCE [LARGE SCALE GENOMIC DNA]</scope>
    <source>
        <strain evidence="6 7">1276495.2</strain>
    </source>
</reference>
<feature type="domain" description="PPE-PPW subfamily C-terminal" evidence="5">
    <location>
        <begin position="428"/>
        <end position="470"/>
    </location>
</feature>
<dbReference type="Pfam" id="PF00823">
    <property type="entry name" value="PPE"/>
    <property type="match status" value="1"/>
</dbReference>
<dbReference type="AlphaFoldDB" id="A0A1A3D126"/>
<feature type="domain" description="PPE" evidence="4">
    <location>
        <begin position="1"/>
        <end position="162"/>
    </location>
</feature>
<feature type="transmembrane region" description="Helical" evidence="3">
    <location>
        <begin position="227"/>
        <end position="248"/>
    </location>
</feature>
<comment type="similarity">
    <text evidence="1">Belongs to the mycobacterial PPE family.</text>
</comment>
<evidence type="ECO:0000259" key="4">
    <source>
        <dbReference type="Pfam" id="PF00823"/>
    </source>
</evidence>
<evidence type="ECO:0000256" key="3">
    <source>
        <dbReference type="SAM" id="Phobius"/>
    </source>
</evidence>
<feature type="transmembrane region" description="Helical" evidence="3">
    <location>
        <begin position="254"/>
        <end position="277"/>
    </location>
</feature>
<evidence type="ECO:0000259" key="5">
    <source>
        <dbReference type="Pfam" id="PF18878"/>
    </source>
</evidence>
<gene>
    <name evidence="6" type="ORF">A5640_28005</name>
</gene>
<dbReference type="PANTHER" id="PTHR46766:SF1">
    <property type="entry name" value="GLUTAMINE-RICH PROTEIN 2"/>
    <property type="match status" value="1"/>
</dbReference>
<keyword evidence="3" id="KW-0472">Membrane</keyword>
<evidence type="ECO:0008006" key="8">
    <source>
        <dbReference type="Google" id="ProtNLM"/>
    </source>
</evidence>
<sequence length="476" mass="47323">MATPPEVHSTLLSSGPGAGSLLAAASAWEGLGARYAEVAAELAAALSAVHGGSWQGPTAARYASANLPYLAWLTQASAVSAVAAAQHEAAAAGYLAALAAMPTPADLAANHAIHAALVATNFFGINTIPIAVNEADYVRMWVQAATAMAVYQSVSDSALASVTPAEPAPEILAAPAEAATTPPTDPIEELLVWSEHFTEMYRALKGLVLNPIGTVVQLIIDFAGDPAAAVVTWMPLFFVFAYSAVFGVMGSPMYTAVAGPGLGAIPLALGLSALCAVAEAPGDLIAAAPAVVAGTPVALLVASAAPTMATAGAAPTHSVATQVTTATATATASPPHAGPSGFAYLVGGPGPGPTLGPLLHNKAAAGAPASTIAAAESAATAATGSARARRHRRGTNKSRGYRDEFLTLDDTPDSSPDAPPVDVSGSFTGAGPLGFAGTATRSEVRPASGLVTLAGDPFTDAHVVPMMPGSYDPLTD</sequence>
<dbReference type="OrthoDB" id="4753487at2"/>
<feature type="transmembrane region" description="Helical" evidence="3">
    <location>
        <begin position="284"/>
        <end position="305"/>
    </location>
</feature>
<feature type="compositionally biased region" description="Low complexity" evidence="2">
    <location>
        <begin position="413"/>
        <end position="426"/>
    </location>
</feature>
<dbReference type="EMBL" id="LZLM01000018">
    <property type="protein sequence ID" value="OBJ89620.1"/>
    <property type="molecule type" value="Genomic_DNA"/>
</dbReference>
<dbReference type="SUPFAM" id="SSF140459">
    <property type="entry name" value="PE/PPE dimer-like"/>
    <property type="match status" value="1"/>
</dbReference>
<accession>A0A1A3D126</accession>
<feature type="compositionally biased region" description="Basic residues" evidence="2">
    <location>
        <begin position="387"/>
        <end position="396"/>
    </location>
</feature>
<feature type="region of interest" description="Disordered" evidence="2">
    <location>
        <begin position="378"/>
        <end position="426"/>
    </location>
</feature>
<dbReference type="Gene3D" id="1.20.1260.20">
    <property type="entry name" value="PPE superfamily"/>
    <property type="match status" value="1"/>
</dbReference>
<dbReference type="Proteomes" id="UP000093925">
    <property type="component" value="Unassembled WGS sequence"/>
</dbReference>
<evidence type="ECO:0000256" key="2">
    <source>
        <dbReference type="SAM" id="MobiDB-lite"/>
    </source>
</evidence>
<keyword evidence="3" id="KW-0812">Transmembrane</keyword>
<dbReference type="GO" id="GO:0052572">
    <property type="term" value="P:response to host immune response"/>
    <property type="evidence" value="ECO:0007669"/>
    <property type="project" value="TreeGrafter"/>
</dbReference>
<evidence type="ECO:0000256" key="1">
    <source>
        <dbReference type="ARBA" id="ARBA00010652"/>
    </source>
</evidence>
<dbReference type="PANTHER" id="PTHR46766">
    <property type="entry name" value="GLUTAMINE-RICH PROTEIN 2"/>
    <property type="match status" value="1"/>
</dbReference>
<keyword evidence="3" id="KW-1133">Transmembrane helix</keyword>
<organism evidence="6 7">
    <name type="scientific">Mycobacterium asiaticum</name>
    <dbReference type="NCBI Taxonomy" id="1790"/>
    <lineage>
        <taxon>Bacteria</taxon>
        <taxon>Bacillati</taxon>
        <taxon>Actinomycetota</taxon>
        <taxon>Actinomycetes</taxon>
        <taxon>Mycobacteriales</taxon>
        <taxon>Mycobacteriaceae</taxon>
        <taxon>Mycobacterium</taxon>
    </lineage>
</organism>
<evidence type="ECO:0000313" key="7">
    <source>
        <dbReference type="Proteomes" id="UP000093925"/>
    </source>
</evidence>
<dbReference type="InterPro" id="IPR043641">
    <property type="entry name" value="PPE-PPW_C"/>
</dbReference>
<proteinExistence type="inferred from homology"/>